<feature type="transmembrane region" description="Helical" evidence="1">
    <location>
        <begin position="454"/>
        <end position="476"/>
    </location>
</feature>
<dbReference type="Pfam" id="PF01757">
    <property type="entry name" value="Acyl_transf_3"/>
    <property type="match status" value="1"/>
</dbReference>
<keyword evidence="1" id="KW-0472">Membrane</keyword>
<keyword evidence="1" id="KW-0812">Transmembrane</keyword>
<organism evidence="4 5">
    <name type="scientific">Zophobas morio</name>
    <dbReference type="NCBI Taxonomy" id="2755281"/>
    <lineage>
        <taxon>Eukaryota</taxon>
        <taxon>Metazoa</taxon>
        <taxon>Ecdysozoa</taxon>
        <taxon>Arthropoda</taxon>
        <taxon>Hexapoda</taxon>
        <taxon>Insecta</taxon>
        <taxon>Pterygota</taxon>
        <taxon>Neoptera</taxon>
        <taxon>Endopterygota</taxon>
        <taxon>Coleoptera</taxon>
        <taxon>Polyphaga</taxon>
        <taxon>Cucujiformia</taxon>
        <taxon>Tenebrionidae</taxon>
        <taxon>Zophobas</taxon>
    </lineage>
</organism>
<proteinExistence type="predicted"/>
<feature type="transmembrane region" description="Helical" evidence="1">
    <location>
        <begin position="243"/>
        <end position="260"/>
    </location>
</feature>
<dbReference type="AlphaFoldDB" id="A0AA38HVB5"/>
<dbReference type="GO" id="GO:0016747">
    <property type="term" value="F:acyltransferase activity, transferring groups other than amino-acyl groups"/>
    <property type="evidence" value="ECO:0007669"/>
    <property type="project" value="InterPro"/>
</dbReference>
<gene>
    <name evidence="4" type="ORF">Zmor_026818</name>
</gene>
<feature type="signal peptide" evidence="2">
    <location>
        <begin position="1"/>
        <end position="19"/>
    </location>
</feature>
<protein>
    <recommendedName>
        <fullName evidence="3">Nose resistant-to-fluoxetine protein N-terminal domain-containing protein</fullName>
    </recommendedName>
</protein>
<evidence type="ECO:0000256" key="1">
    <source>
        <dbReference type="SAM" id="Phobius"/>
    </source>
</evidence>
<evidence type="ECO:0000313" key="5">
    <source>
        <dbReference type="Proteomes" id="UP001168821"/>
    </source>
</evidence>
<evidence type="ECO:0000256" key="2">
    <source>
        <dbReference type="SAM" id="SignalP"/>
    </source>
</evidence>
<feature type="transmembrane region" description="Helical" evidence="1">
    <location>
        <begin position="607"/>
        <end position="628"/>
    </location>
</feature>
<dbReference type="SMART" id="SM00703">
    <property type="entry name" value="NRF"/>
    <property type="match status" value="1"/>
</dbReference>
<keyword evidence="2" id="KW-0732">Signal</keyword>
<feature type="transmembrane region" description="Helical" evidence="1">
    <location>
        <begin position="488"/>
        <end position="511"/>
    </location>
</feature>
<feature type="chain" id="PRO_5041347781" description="Nose resistant-to-fluoxetine protein N-terminal domain-containing protein" evidence="2">
    <location>
        <begin position="20"/>
        <end position="651"/>
    </location>
</feature>
<feature type="transmembrane region" description="Helical" evidence="1">
    <location>
        <begin position="386"/>
        <end position="404"/>
    </location>
</feature>
<accession>A0AA38HVB5</accession>
<keyword evidence="1" id="KW-1133">Transmembrane helix</keyword>
<comment type="caution">
    <text evidence="4">The sequence shown here is derived from an EMBL/GenBank/DDBJ whole genome shotgun (WGS) entry which is preliminary data.</text>
</comment>
<dbReference type="InterPro" id="IPR006621">
    <property type="entry name" value="Nose-resist-to-fluoxetine_N"/>
</dbReference>
<feature type="transmembrane region" description="Helical" evidence="1">
    <location>
        <begin position="569"/>
        <end position="587"/>
    </location>
</feature>
<dbReference type="InterPro" id="IPR052728">
    <property type="entry name" value="O2_lipid_transport_reg"/>
</dbReference>
<dbReference type="EMBL" id="JALNTZ010000008">
    <property type="protein sequence ID" value="KAJ3644146.1"/>
    <property type="molecule type" value="Genomic_DNA"/>
</dbReference>
<feature type="transmembrane region" description="Helical" evidence="1">
    <location>
        <begin position="411"/>
        <end position="434"/>
    </location>
</feature>
<feature type="transmembrane region" description="Helical" evidence="1">
    <location>
        <begin position="175"/>
        <end position="197"/>
    </location>
</feature>
<feature type="domain" description="Nose resistant-to-fluoxetine protein N-terminal" evidence="3">
    <location>
        <begin position="39"/>
        <end position="170"/>
    </location>
</feature>
<dbReference type="Pfam" id="PF20146">
    <property type="entry name" value="NRF"/>
    <property type="match status" value="1"/>
</dbReference>
<reference evidence="4" key="1">
    <citation type="journal article" date="2023" name="G3 (Bethesda)">
        <title>Whole genome assemblies of Zophobas morio and Tenebrio molitor.</title>
        <authorList>
            <person name="Kaur S."/>
            <person name="Stinson S.A."/>
            <person name="diCenzo G.C."/>
        </authorList>
    </citation>
    <scope>NUCLEOTIDE SEQUENCE</scope>
    <source>
        <strain evidence="4">QUZm001</strain>
    </source>
</reference>
<sequence>MKYIIIALLLSVIPNKSCSEITYEGILTNISTKAREMLSPECQKDLSRTTILTTTYWLMVDASSRIPSGIAKGNIMPMGNYDECLEIQEVETKFCQASINLDSPSETDWKIAPPHKRIKTEVVGVNFKSADISFGLYYCVLKSCNTQDLNIIFPGFVRFDDSQCWAKDSGPKLDALAIVAIVIFALIALITLISTIYDIYLNYRNLDPICSSAIAFSLYSNGKKIFHLGNSQQLLCLNGIKSLSMLWVVLGHVYMAYVFVPLDNYLDVYNWIESTYSQYITGATVSVDTFFVVGGFLTIYTFQATMDKGVTFNVPLYYFHRYLRLTPAVAAMVLAHAALFNYFGSGPVWQRTDTFLTKACKEYWWSALLYVQNYANPEGTCVPQSWYLSVDMQLFLISPAILILMRQWPFWGYLFLSVASLASIIGSFLLGWFYELGGQLTANVNGNLTDFMKYYYMPTHTRMVPYLFGIMLGYAIYSLKTNKRKPHLNMIVVSCGWILSLALMATCLYAGQTLQTTEYNRLENSFFIALMRPAWAIAICWVIFTCVMEYGGPINTFLSCSLFQISSRLCYSIYIVHYSFIFMTNFSTRSPLHFSDYYAFHKFWGDLAFTIGIAVVWTLIFECPVIVLEKTLLKRTDSKNKTNKQNKFSLV</sequence>
<dbReference type="PANTHER" id="PTHR11161">
    <property type="entry name" value="O-ACYLTRANSFERASE"/>
    <property type="match status" value="1"/>
</dbReference>
<evidence type="ECO:0000259" key="3">
    <source>
        <dbReference type="SMART" id="SM00703"/>
    </source>
</evidence>
<dbReference type="PANTHER" id="PTHR11161:SF0">
    <property type="entry name" value="O-ACYLTRANSFERASE LIKE PROTEIN"/>
    <property type="match status" value="1"/>
</dbReference>
<keyword evidence="5" id="KW-1185">Reference proteome</keyword>
<evidence type="ECO:0000313" key="4">
    <source>
        <dbReference type="EMBL" id="KAJ3644146.1"/>
    </source>
</evidence>
<feature type="transmembrane region" description="Helical" evidence="1">
    <location>
        <begin position="526"/>
        <end position="548"/>
    </location>
</feature>
<feature type="transmembrane region" description="Helical" evidence="1">
    <location>
        <begin position="280"/>
        <end position="302"/>
    </location>
</feature>
<name>A0AA38HVB5_9CUCU</name>
<dbReference type="InterPro" id="IPR002656">
    <property type="entry name" value="Acyl_transf_3_dom"/>
</dbReference>
<feature type="transmembrane region" description="Helical" evidence="1">
    <location>
        <begin position="322"/>
        <end position="343"/>
    </location>
</feature>
<dbReference type="Proteomes" id="UP001168821">
    <property type="component" value="Unassembled WGS sequence"/>
</dbReference>